<sequence>MTNFYKSIYYVPTIIYYQNIVATYDINYQITPFFKELNKLNVLDKGTRITYHMYFDEEKGHNPQPKDQALKIINTDISNILSTYESILIND</sequence>
<protein>
    <submittedName>
        <fullName evidence="1">Uncharacterized protein</fullName>
    </submittedName>
</protein>
<evidence type="ECO:0000313" key="2">
    <source>
        <dbReference type="Proteomes" id="UP001241748"/>
    </source>
</evidence>
<dbReference type="Proteomes" id="UP001241748">
    <property type="component" value="Unassembled WGS sequence"/>
</dbReference>
<name>A0ABV4YZQ6_9BACI</name>
<accession>A0ABV4YZQ6</accession>
<evidence type="ECO:0000313" key="1">
    <source>
        <dbReference type="EMBL" id="MFB3170058.1"/>
    </source>
</evidence>
<reference evidence="1 2" key="1">
    <citation type="submission" date="2024-05" db="EMBL/GenBank/DDBJ databases">
        <authorList>
            <person name="Venkateswaran K."/>
        </authorList>
    </citation>
    <scope>NUCLEOTIDE SEQUENCE [LARGE SCALE GENOMIC DNA]</scope>
    <source>
        <strain evidence="1 2">179-C4-2-HS</strain>
    </source>
</reference>
<organism evidence="1 2">
    <name type="scientific">Neobacillus driksii</name>
    <dbReference type="NCBI Taxonomy" id="3035913"/>
    <lineage>
        <taxon>Bacteria</taxon>
        <taxon>Bacillati</taxon>
        <taxon>Bacillota</taxon>
        <taxon>Bacilli</taxon>
        <taxon>Bacillales</taxon>
        <taxon>Bacillaceae</taxon>
        <taxon>Neobacillus</taxon>
    </lineage>
</organism>
<gene>
    <name evidence="1" type="ORF">P5G62_023415</name>
</gene>
<dbReference type="EMBL" id="JAROBZ020000002">
    <property type="protein sequence ID" value="MFB3170058.1"/>
    <property type="molecule type" value="Genomic_DNA"/>
</dbReference>
<keyword evidence="2" id="KW-1185">Reference proteome</keyword>
<dbReference type="RefSeq" id="WP_374978407.1">
    <property type="nucleotide sequence ID" value="NZ_JAROBZ020000002.1"/>
</dbReference>
<proteinExistence type="predicted"/>
<comment type="caution">
    <text evidence="1">The sequence shown here is derived from an EMBL/GenBank/DDBJ whole genome shotgun (WGS) entry which is preliminary data.</text>
</comment>